<comment type="caution">
    <text evidence="1">The sequence shown here is derived from an EMBL/GenBank/DDBJ whole genome shotgun (WGS) entry which is preliminary data.</text>
</comment>
<protein>
    <submittedName>
        <fullName evidence="1">Uncharacterized protein</fullName>
    </submittedName>
</protein>
<dbReference type="Proteomes" id="UP000555393">
    <property type="component" value="Unassembled WGS sequence"/>
</dbReference>
<evidence type="ECO:0000313" key="1">
    <source>
        <dbReference type="EMBL" id="MBB6262376.1"/>
    </source>
</evidence>
<dbReference type="AlphaFoldDB" id="A0A841LYB4"/>
<dbReference type="EMBL" id="JACIIU010000027">
    <property type="protein sequence ID" value="MBB6262376.1"/>
    <property type="molecule type" value="Genomic_DNA"/>
</dbReference>
<reference evidence="1 2" key="1">
    <citation type="submission" date="2020-08" db="EMBL/GenBank/DDBJ databases">
        <title>Genomic Encyclopedia of Type Strains, Phase IV (KMG-IV): sequencing the most valuable type-strain genomes for metagenomic binning, comparative biology and taxonomic classification.</title>
        <authorList>
            <person name="Goeker M."/>
        </authorList>
    </citation>
    <scope>NUCLEOTIDE SEQUENCE [LARGE SCALE GENOMIC DNA]</scope>
    <source>
        <strain evidence="1 2">DSM 22336</strain>
    </source>
</reference>
<organism evidence="1 2">
    <name type="scientific">Paenochrobactrum gallinarii</name>
    <dbReference type="NCBI Taxonomy" id="643673"/>
    <lineage>
        <taxon>Bacteria</taxon>
        <taxon>Pseudomonadati</taxon>
        <taxon>Pseudomonadota</taxon>
        <taxon>Alphaproteobacteria</taxon>
        <taxon>Hyphomicrobiales</taxon>
        <taxon>Brucellaceae</taxon>
        <taxon>Paenochrobactrum</taxon>
    </lineage>
</organism>
<keyword evidence="2" id="KW-1185">Reference proteome</keyword>
<proteinExistence type="predicted"/>
<accession>A0A841LYB4</accession>
<evidence type="ECO:0000313" key="2">
    <source>
        <dbReference type="Proteomes" id="UP000555393"/>
    </source>
</evidence>
<name>A0A841LYB4_9HYPH</name>
<sequence>MFTQMLTENPSILSGQVQAADQYKRRGENLSFLHSILGNSYI</sequence>
<gene>
    <name evidence="1" type="ORF">FHS77_002950</name>
</gene>